<dbReference type="Gene3D" id="3.40.718.10">
    <property type="entry name" value="Isopropylmalate Dehydrogenase"/>
    <property type="match status" value="1"/>
</dbReference>
<evidence type="ECO:0000256" key="6">
    <source>
        <dbReference type="ARBA" id="ARBA00022430"/>
    </source>
</evidence>
<reference evidence="17" key="1">
    <citation type="submission" date="2020-04" db="EMBL/GenBank/DDBJ databases">
        <title>A desert anoxygenic phototrophic bacterium fixes CO2 using RubisCO under aerobic conditions.</title>
        <authorList>
            <person name="Tang K."/>
        </authorList>
    </citation>
    <scope>NUCLEOTIDE SEQUENCE [LARGE SCALE GENOMIC DNA]</scope>
    <source>
        <strain evidence="17">MIMtkB3</strain>
    </source>
</reference>
<evidence type="ECO:0000256" key="7">
    <source>
        <dbReference type="ARBA" id="ARBA00022605"/>
    </source>
</evidence>
<dbReference type="PANTHER" id="PTHR42979">
    <property type="entry name" value="3-ISOPROPYLMALATE DEHYDROGENASE"/>
    <property type="match status" value="1"/>
</dbReference>
<dbReference type="UniPathway" id="UPA00048">
    <property type="reaction ID" value="UER00072"/>
</dbReference>
<keyword evidence="6 14" id="KW-0432">Leucine biosynthesis</keyword>
<feature type="binding site" evidence="14">
    <location>
        <position position="258"/>
    </location>
    <ligand>
        <name>Mg(2+)</name>
        <dbReference type="ChEBI" id="CHEBI:18420"/>
    </ligand>
</feature>
<gene>
    <name evidence="14 17" type="primary">leuB</name>
    <name evidence="17" type="ORF">HHL28_01170</name>
</gene>
<evidence type="ECO:0000256" key="2">
    <source>
        <dbReference type="ARBA" id="ARBA00001936"/>
    </source>
</evidence>
<comment type="subcellular location">
    <subcellularLocation>
        <location evidence="14">Cytoplasm</location>
    </subcellularLocation>
</comment>
<feature type="binding site" evidence="14">
    <location>
        <position position="101"/>
    </location>
    <ligand>
        <name>substrate</name>
    </ligand>
</feature>
<comment type="similarity">
    <text evidence="4 14">Belongs to the isocitrate and isopropylmalate dehydrogenases family. LeuB type 1 subfamily.</text>
</comment>
<evidence type="ECO:0000313" key="17">
    <source>
        <dbReference type="EMBL" id="QJE71903.1"/>
    </source>
</evidence>
<keyword evidence="10 14" id="KW-0560">Oxidoreductase</keyword>
<dbReference type="GO" id="GO:0005829">
    <property type="term" value="C:cytosol"/>
    <property type="evidence" value="ECO:0007669"/>
    <property type="project" value="TreeGrafter"/>
</dbReference>
<comment type="catalytic activity">
    <reaction evidence="1 14 15">
        <text>(2R,3S)-3-isopropylmalate + NAD(+) = 4-methyl-2-oxopentanoate + CO2 + NADH</text>
        <dbReference type="Rhea" id="RHEA:32271"/>
        <dbReference type="ChEBI" id="CHEBI:16526"/>
        <dbReference type="ChEBI" id="CHEBI:17865"/>
        <dbReference type="ChEBI" id="CHEBI:35121"/>
        <dbReference type="ChEBI" id="CHEBI:57540"/>
        <dbReference type="ChEBI" id="CHEBI:57945"/>
        <dbReference type="EC" id="1.1.1.85"/>
    </reaction>
</comment>
<keyword evidence="7 14" id="KW-0028">Amino-acid biosynthesis</keyword>
<keyword evidence="18" id="KW-1185">Reference proteome</keyword>
<organism evidence="17 18">
    <name type="scientific">Aerophototrophica crusticola</name>
    <dbReference type="NCBI Taxonomy" id="1709002"/>
    <lineage>
        <taxon>Bacteria</taxon>
        <taxon>Pseudomonadati</taxon>
        <taxon>Pseudomonadota</taxon>
        <taxon>Alphaproteobacteria</taxon>
        <taxon>Rhodospirillales</taxon>
        <taxon>Rhodospirillaceae</taxon>
        <taxon>Aerophototrophica</taxon>
    </lineage>
</organism>
<dbReference type="PROSITE" id="PS00470">
    <property type="entry name" value="IDH_IMDH"/>
    <property type="match status" value="1"/>
</dbReference>
<comment type="subunit">
    <text evidence="5 14 15">Homodimer.</text>
</comment>
<protein>
    <recommendedName>
        <fullName evidence="14">3-isopropylmalate dehydrogenase</fullName>
        <ecNumber evidence="14">1.1.1.85</ecNumber>
    </recommendedName>
    <alternativeName>
        <fullName evidence="14">3-IPM-DH</fullName>
    </alternativeName>
    <alternativeName>
        <fullName evidence="14">Beta-IPM dehydrogenase</fullName>
        <shortName evidence="14">IMDH</shortName>
    </alternativeName>
</protein>
<dbReference type="GO" id="GO:0000287">
    <property type="term" value="F:magnesium ion binding"/>
    <property type="evidence" value="ECO:0007669"/>
    <property type="project" value="InterPro"/>
</dbReference>
<sequence length="374" mass="40425">MASASQPYSLLLLPGDGIGPEVMRQVRRVIDWLAKKRGLEFKVEEALVGGASIDAHGVPLTDAVMAKAHAADAVLLAAVGGPKWDGLTFEKRPEAGLLRLRKEMDLFANLRPAVVFDALVDASTLKPEVVRGLDIMIVRELTGGVYFGEPRGIEDLGNGQRRGINTQVYTTDEIRRVARIAFELARGRGNKVCSTEKSNVMESGLLWRQEVTAVHKAEYPDVELSHMLADACAMQLVRNPKQFDVIVTDNLFGDMLSDEAAMLTGSIGMLPSASLGAPDANGKRKALYEPVHGSAPDIAGRDIANPIAMLLSFGMALRWSFGLHEEATLLEQAVQNVLNTGMRTGDIMQPGMAKCSTSVMADTILREMDKLTAG</sequence>
<dbReference type="GO" id="GO:0003862">
    <property type="term" value="F:3-isopropylmalate dehydrogenase activity"/>
    <property type="evidence" value="ECO:0007669"/>
    <property type="project" value="UniProtKB-UniRule"/>
</dbReference>
<dbReference type="FunFam" id="3.40.718.10:FF:000006">
    <property type="entry name" value="3-isopropylmalate dehydrogenase"/>
    <property type="match status" value="1"/>
</dbReference>
<dbReference type="PANTHER" id="PTHR42979:SF1">
    <property type="entry name" value="3-ISOPROPYLMALATE DEHYDROGENASE"/>
    <property type="match status" value="1"/>
</dbReference>
<dbReference type="InterPro" id="IPR004429">
    <property type="entry name" value="Isopropylmalate_DH"/>
</dbReference>
<dbReference type="HAMAP" id="MF_01033">
    <property type="entry name" value="LeuB_type1"/>
    <property type="match status" value="1"/>
</dbReference>
<proteinExistence type="inferred from homology"/>
<feature type="site" description="Important for catalysis" evidence="14">
    <location>
        <position position="146"/>
    </location>
</feature>
<dbReference type="KEGG" id="acru:HHL28_01170"/>
<evidence type="ECO:0000256" key="4">
    <source>
        <dbReference type="ARBA" id="ARBA00008319"/>
    </source>
</evidence>
<evidence type="ECO:0000256" key="15">
    <source>
        <dbReference type="RuleBase" id="RU004445"/>
    </source>
</evidence>
<evidence type="ECO:0000256" key="10">
    <source>
        <dbReference type="ARBA" id="ARBA00023002"/>
    </source>
</evidence>
<evidence type="ECO:0000256" key="8">
    <source>
        <dbReference type="ARBA" id="ARBA00022723"/>
    </source>
</evidence>
<comment type="function">
    <text evidence="14 15">Catalyzes the oxidation of 3-carboxy-2-hydroxy-4-methylpentanoate (3-isopropylmalate) to 3-carboxy-4-methyl-2-oxopentanoate. The product decarboxylates to 4-methyl-2 oxopentanoate.</text>
</comment>
<dbReference type="InterPro" id="IPR019818">
    <property type="entry name" value="IsoCit/isopropylmalate_DH_CS"/>
</dbReference>
<keyword evidence="8 14" id="KW-0479">Metal-binding</keyword>
<feature type="binding site" evidence="14">
    <location>
        <begin position="81"/>
        <end position="94"/>
    </location>
    <ligand>
        <name>NAD(+)</name>
        <dbReference type="ChEBI" id="CHEBI:57540"/>
    </ligand>
</feature>
<dbReference type="Pfam" id="PF00180">
    <property type="entry name" value="Iso_dh"/>
    <property type="match status" value="1"/>
</dbReference>
<dbReference type="NCBIfam" id="TIGR00169">
    <property type="entry name" value="leuB"/>
    <property type="match status" value="1"/>
</dbReference>
<dbReference type="EMBL" id="CP051775">
    <property type="protein sequence ID" value="QJE71903.1"/>
    <property type="molecule type" value="Genomic_DNA"/>
</dbReference>
<evidence type="ECO:0000256" key="12">
    <source>
        <dbReference type="ARBA" id="ARBA00023211"/>
    </source>
</evidence>
<keyword evidence="13 14" id="KW-0100">Branched-chain amino acid biosynthesis</keyword>
<evidence type="ECO:0000256" key="9">
    <source>
        <dbReference type="ARBA" id="ARBA00022842"/>
    </source>
</evidence>
<feature type="binding site" evidence="14">
    <location>
        <position position="254"/>
    </location>
    <ligand>
        <name>Mg(2+)</name>
        <dbReference type="ChEBI" id="CHEBI:18420"/>
    </ligand>
</feature>
<evidence type="ECO:0000256" key="11">
    <source>
        <dbReference type="ARBA" id="ARBA00023027"/>
    </source>
</evidence>
<dbReference type="GO" id="GO:0009098">
    <property type="term" value="P:L-leucine biosynthetic process"/>
    <property type="evidence" value="ECO:0007669"/>
    <property type="project" value="UniProtKB-UniRule"/>
</dbReference>
<evidence type="ECO:0000256" key="3">
    <source>
        <dbReference type="ARBA" id="ARBA00004762"/>
    </source>
</evidence>
<evidence type="ECO:0000259" key="16">
    <source>
        <dbReference type="SMART" id="SM01329"/>
    </source>
</evidence>
<feature type="binding site" evidence="14">
    <location>
        <position position="111"/>
    </location>
    <ligand>
        <name>substrate</name>
    </ligand>
</feature>
<feature type="site" description="Important for catalysis" evidence="14">
    <location>
        <position position="197"/>
    </location>
</feature>
<dbReference type="GO" id="GO:0051287">
    <property type="term" value="F:NAD binding"/>
    <property type="evidence" value="ECO:0007669"/>
    <property type="project" value="InterPro"/>
</dbReference>
<keyword evidence="14" id="KW-0963">Cytoplasm</keyword>
<feature type="binding site" evidence="14">
    <location>
        <begin position="293"/>
        <end position="305"/>
    </location>
    <ligand>
        <name>NAD(+)</name>
        <dbReference type="ChEBI" id="CHEBI:57540"/>
    </ligand>
</feature>
<dbReference type="EC" id="1.1.1.85" evidence="14"/>
<dbReference type="SUPFAM" id="SSF53659">
    <property type="entry name" value="Isocitrate/Isopropylmalate dehydrogenase-like"/>
    <property type="match status" value="1"/>
</dbReference>
<evidence type="ECO:0000256" key="14">
    <source>
        <dbReference type="HAMAP-Rule" id="MF_01033"/>
    </source>
</evidence>
<evidence type="ECO:0000256" key="13">
    <source>
        <dbReference type="ARBA" id="ARBA00023304"/>
    </source>
</evidence>
<comment type="cofactor">
    <cofactor evidence="2">
        <name>Mn(2+)</name>
        <dbReference type="ChEBI" id="CHEBI:29035"/>
    </cofactor>
</comment>
<dbReference type="InterPro" id="IPR024084">
    <property type="entry name" value="IsoPropMal-DH-like_dom"/>
</dbReference>
<evidence type="ECO:0000256" key="5">
    <source>
        <dbReference type="ARBA" id="ARBA00011738"/>
    </source>
</evidence>
<comment type="cofactor">
    <cofactor evidence="14 15">
        <name>Mg(2+)</name>
        <dbReference type="ChEBI" id="CHEBI:18420"/>
    </cofactor>
    <cofactor evidence="14 15">
        <name>Mn(2+)</name>
        <dbReference type="ChEBI" id="CHEBI:29035"/>
    </cofactor>
    <text evidence="14 15">Binds 1 Mg(2+) or Mn(2+) ion per subunit.</text>
</comment>
<keyword evidence="9 14" id="KW-0460">Magnesium</keyword>
<feature type="binding site" evidence="14">
    <location>
        <position position="139"/>
    </location>
    <ligand>
        <name>substrate</name>
    </ligand>
</feature>
<name>A0A858R3Y6_9PROT</name>
<feature type="binding site" evidence="14">
    <location>
        <position position="230"/>
    </location>
    <ligand>
        <name>substrate</name>
    </ligand>
</feature>
<evidence type="ECO:0000313" key="18">
    <source>
        <dbReference type="Proteomes" id="UP000501891"/>
    </source>
</evidence>
<feature type="binding site" evidence="14">
    <location>
        <position position="230"/>
    </location>
    <ligand>
        <name>Mg(2+)</name>
        <dbReference type="ChEBI" id="CHEBI:18420"/>
    </ligand>
</feature>
<feature type="domain" description="Isopropylmalate dehydrogenase-like" evidence="16">
    <location>
        <begin position="9"/>
        <end position="364"/>
    </location>
</feature>
<dbReference type="Proteomes" id="UP000501891">
    <property type="component" value="Chromosome"/>
</dbReference>
<accession>A0A858R3Y6</accession>
<keyword evidence="11 14" id="KW-0520">NAD</keyword>
<keyword evidence="12 14" id="KW-0464">Manganese</keyword>
<evidence type="ECO:0000256" key="1">
    <source>
        <dbReference type="ARBA" id="ARBA00000624"/>
    </source>
</evidence>
<dbReference type="AlphaFoldDB" id="A0A858R3Y6"/>
<dbReference type="SMART" id="SM01329">
    <property type="entry name" value="Iso_dh"/>
    <property type="match status" value="1"/>
</dbReference>
<comment type="pathway">
    <text evidence="3 14 15">Amino-acid biosynthesis; L-leucine biosynthesis; L-leucine from 3-methyl-2-oxobutanoate: step 3/4.</text>
</comment>